<protein>
    <submittedName>
        <fullName evidence="1">Uncharacterized protein</fullName>
    </submittedName>
</protein>
<dbReference type="AlphaFoldDB" id="A0A4U9UHP3"/>
<accession>A0A4U9UHP3</accession>
<proteinExistence type="predicted"/>
<reference evidence="1" key="1">
    <citation type="submission" date="2019-05" db="EMBL/GenBank/DDBJ databases">
        <authorList>
            <consortium name="Pathogen Informatics"/>
        </authorList>
    </citation>
    <scope>NUCLEOTIDE SEQUENCE [LARGE SCALE GENOMIC DNA]</scope>
    <source>
        <strain evidence="1">NCTC12965</strain>
    </source>
</reference>
<sequence>MNEVDEFIEIFDREKIIYSSWGELVLQHICDCLVEKDMESIFKNHSII</sequence>
<name>A0A4U9UHP3_SERFO</name>
<evidence type="ECO:0000313" key="1">
    <source>
        <dbReference type="EMBL" id="VTR31132.1"/>
    </source>
</evidence>
<organism evidence="1">
    <name type="scientific">Serratia fonticola</name>
    <dbReference type="NCBI Taxonomy" id="47917"/>
    <lineage>
        <taxon>Bacteria</taxon>
        <taxon>Pseudomonadati</taxon>
        <taxon>Pseudomonadota</taxon>
        <taxon>Gammaproteobacteria</taxon>
        <taxon>Enterobacterales</taxon>
        <taxon>Yersiniaceae</taxon>
        <taxon>Serratia</taxon>
    </lineage>
</organism>
<gene>
    <name evidence="1" type="ORF">NCTC12965_03163</name>
</gene>
<dbReference type="EMBL" id="CABEEZ010000069">
    <property type="protein sequence ID" value="VTR31132.1"/>
    <property type="molecule type" value="Genomic_DNA"/>
</dbReference>